<organism evidence="1 2">
    <name type="scientific">Agromyces aurantiacus</name>
    <dbReference type="NCBI Taxonomy" id="165814"/>
    <lineage>
        <taxon>Bacteria</taxon>
        <taxon>Bacillati</taxon>
        <taxon>Actinomycetota</taxon>
        <taxon>Actinomycetes</taxon>
        <taxon>Micrococcales</taxon>
        <taxon>Microbacteriaceae</taxon>
        <taxon>Agromyces</taxon>
    </lineage>
</organism>
<proteinExistence type="predicted"/>
<sequence>MNESQVSVPLPVRLRFGHAAVQHLADSIGVDLLHIKGVAVDPSLRPGGYAGSDVDVLVRPSQVDALDRALRANGWALYSTFEGGSPFGHAQTYLHDAWGFIDIHRYFPGIRLDPAQAFEVFWADRRPVEIAGVGCRVPSVTAQAVLLLLNTARSAKGARGDVVTVWTEADEAFRADVTQLVARLHAEVAFAAATGGLDRYRDDREYRLWKVVSQGGSRAAEWRARIRAAPSAGAAMRMALRATFVNVDHLAHRLGRTPTRLDIAVEFIRRPFVGVGQAAQAVYRRYGPRRVVR</sequence>
<dbReference type="Proteomes" id="UP001595960">
    <property type="component" value="Unassembled WGS sequence"/>
</dbReference>
<dbReference type="RefSeq" id="WP_204390980.1">
    <property type="nucleotide sequence ID" value="NZ_JAFBBW010000001.1"/>
</dbReference>
<accession>A0ABV9R1U5</accession>
<name>A0ABV9R1U5_9MICO</name>
<dbReference type="InterPro" id="IPR039498">
    <property type="entry name" value="NTP_transf_5"/>
</dbReference>
<reference evidence="2" key="1">
    <citation type="journal article" date="2019" name="Int. J. Syst. Evol. Microbiol.">
        <title>The Global Catalogue of Microorganisms (GCM) 10K type strain sequencing project: providing services to taxonomists for standard genome sequencing and annotation.</title>
        <authorList>
            <consortium name="The Broad Institute Genomics Platform"/>
            <consortium name="The Broad Institute Genome Sequencing Center for Infectious Disease"/>
            <person name="Wu L."/>
            <person name="Ma J."/>
        </authorList>
    </citation>
    <scope>NUCLEOTIDE SEQUENCE [LARGE SCALE GENOMIC DNA]</scope>
    <source>
        <strain evidence="2">CGMCC 1.12192</strain>
    </source>
</reference>
<dbReference type="EMBL" id="JBHSJC010000001">
    <property type="protein sequence ID" value="MFC4828076.1"/>
    <property type="molecule type" value="Genomic_DNA"/>
</dbReference>
<protein>
    <submittedName>
        <fullName evidence="1">Nucleotidyltransferase family protein</fullName>
    </submittedName>
</protein>
<comment type="caution">
    <text evidence="1">The sequence shown here is derived from an EMBL/GenBank/DDBJ whole genome shotgun (WGS) entry which is preliminary data.</text>
</comment>
<gene>
    <name evidence="1" type="ORF">ACFPER_04680</name>
</gene>
<evidence type="ECO:0000313" key="2">
    <source>
        <dbReference type="Proteomes" id="UP001595960"/>
    </source>
</evidence>
<dbReference type="Pfam" id="PF14907">
    <property type="entry name" value="NTP_transf_5"/>
    <property type="match status" value="1"/>
</dbReference>
<evidence type="ECO:0000313" key="1">
    <source>
        <dbReference type="EMBL" id="MFC4828076.1"/>
    </source>
</evidence>
<keyword evidence="2" id="KW-1185">Reference proteome</keyword>